<keyword evidence="4" id="KW-1185">Reference proteome</keyword>
<protein>
    <submittedName>
        <fullName evidence="3">Cellulose biosynthesis cyclic di-GMP-binding regulatory protein BcsB</fullName>
    </submittedName>
</protein>
<comment type="caution">
    <text evidence="3">The sequence shown here is derived from an EMBL/GenBank/DDBJ whole genome shotgun (WGS) entry which is preliminary data.</text>
</comment>
<keyword evidence="1" id="KW-0472">Membrane</keyword>
<evidence type="ECO:0000256" key="2">
    <source>
        <dbReference type="SAM" id="SignalP"/>
    </source>
</evidence>
<keyword evidence="2" id="KW-0732">Signal</keyword>
<keyword evidence="1" id="KW-0812">Transmembrane</keyword>
<keyword evidence="1" id="KW-1133">Transmembrane helix</keyword>
<evidence type="ECO:0000313" key="4">
    <source>
        <dbReference type="Proteomes" id="UP001185659"/>
    </source>
</evidence>
<gene>
    <name evidence="3" type="ORF">R2G56_14175</name>
</gene>
<dbReference type="EMBL" id="JAWLIP010000006">
    <property type="protein sequence ID" value="MDV6227442.1"/>
    <property type="molecule type" value="Genomic_DNA"/>
</dbReference>
<proteinExistence type="predicted"/>
<sequence>MTVSSRRSAILSSVLSGACGLIIMHGGNAAQAAEIADAITTLSQQTEIRERVSLKALGLTEPVVLGSSDARRDIYLPVPANVELSEPRLVVDGRYLRADGGQTTYTLAVDGTVVAAQSPTTPQGDVEISVDVEGAPRPSGFVRMGLAWSSATGRFLCDDARPIGNMLQISPDSHLEYSYDAGDVKTIADAWSALPQRVVLLVSSDELASESFDAAWRLGVTLERAGKTVDVAALPTIGSEFDVSGLEIPPALKRVPAFAALAGGGVITLSSDAEIGALILLDAPQLRAHIAVADQMLAGGLTTALKAVAEELERADAAATDAIDTLVVRKNALAMASEPKSIEIATLAGRPVIAVAPDAARAASGLLDGFWRRTASTDHLVVDTAARPDTEADSIALASLNQAAGNLDVVARGDWTTSFNLGTSLPEGKVPASMDVYVAAAPGATATAPVASIFINDYLLGAKRLTADGKAEKISVDIPSYALLPRNTMQVRIQRQPASDECRETPQPFPAAVLPESRIFLKSAPKLGNFAEMTARLAGDASLFVPTSWRLDATRSLPTIIQLADTVGVSPSRATLSFEEGDAEIEPKTPYLAFDTPVKGARDTVKVSGDRVSIADAKGKTFYDVSGLERIAVVQAVSGSKEPGVSYQSVGTPPVFETPFQLAGGDIAVLGDDGVLAAVNSRGAPLYLNEDGSQRGDAPFTWERLLDPAFWMHNLSLLVAGVLAFAFFLLIFFARRAKKRQSSDQG</sequence>
<dbReference type="PROSITE" id="PS51257">
    <property type="entry name" value="PROKAR_LIPOPROTEIN"/>
    <property type="match status" value="1"/>
</dbReference>
<feature type="transmembrane region" description="Helical" evidence="1">
    <location>
        <begin position="710"/>
        <end position="733"/>
    </location>
</feature>
<evidence type="ECO:0000256" key="1">
    <source>
        <dbReference type="SAM" id="Phobius"/>
    </source>
</evidence>
<dbReference type="Proteomes" id="UP001185659">
    <property type="component" value="Unassembled WGS sequence"/>
</dbReference>
<evidence type="ECO:0000313" key="3">
    <source>
        <dbReference type="EMBL" id="MDV6227442.1"/>
    </source>
</evidence>
<reference evidence="3 4" key="1">
    <citation type="submission" date="2023-10" db="EMBL/GenBank/DDBJ databases">
        <authorList>
            <person name="Venkata Ramana C."/>
            <person name="Sasikala C."/>
            <person name="Dhurka M."/>
        </authorList>
    </citation>
    <scope>NUCLEOTIDE SEQUENCE [LARGE SCALE GENOMIC DNA]</scope>
    <source>
        <strain evidence="3 4">KCTC 32151</strain>
    </source>
</reference>
<feature type="chain" id="PRO_5047258913" evidence="2">
    <location>
        <begin position="33"/>
        <end position="746"/>
    </location>
</feature>
<organism evidence="3 4">
    <name type="scientific">Nitratireductor aquimarinus</name>
    <dbReference type="NCBI Taxonomy" id="889300"/>
    <lineage>
        <taxon>Bacteria</taxon>
        <taxon>Pseudomonadati</taxon>
        <taxon>Pseudomonadota</taxon>
        <taxon>Alphaproteobacteria</taxon>
        <taxon>Hyphomicrobiales</taxon>
        <taxon>Phyllobacteriaceae</taxon>
        <taxon>Nitratireductor</taxon>
    </lineage>
</organism>
<dbReference type="RefSeq" id="WP_317561707.1">
    <property type="nucleotide sequence ID" value="NZ_JAWLIP010000006.1"/>
</dbReference>
<feature type="signal peptide" evidence="2">
    <location>
        <begin position="1"/>
        <end position="32"/>
    </location>
</feature>
<dbReference type="Gene3D" id="2.60.120.260">
    <property type="entry name" value="Galactose-binding domain-like"/>
    <property type="match status" value="1"/>
</dbReference>
<accession>A0ABU4AMG8</accession>
<name>A0ABU4AMG8_9HYPH</name>